<accession>A0ACD0WC10</accession>
<evidence type="ECO:0000313" key="1">
    <source>
        <dbReference type="EMBL" id="QFZ24990.1"/>
    </source>
</evidence>
<keyword evidence="2" id="KW-1185">Reference proteome</keyword>
<evidence type="ECO:0000313" key="2">
    <source>
        <dbReference type="Proteomes" id="UP000326582"/>
    </source>
</evidence>
<dbReference type="Proteomes" id="UP000326582">
    <property type="component" value="Chromosome 1"/>
</dbReference>
<dbReference type="EMBL" id="CP038484">
    <property type="protein sequence ID" value="QFZ24990.1"/>
    <property type="molecule type" value="Genomic_DNA"/>
</dbReference>
<organism evidence="1 2">
    <name type="scientific">Clavispora lusitaniae</name>
    <name type="common">Candida lusitaniae</name>
    <dbReference type="NCBI Taxonomy" id="36911"/>
    <lineage>
        <taxon>Eukaryota</taxon>
        <taxon>Fungi</taxon>
        <taxon>Dikarya</taxon>
        <taxon>Ascomycota</taxon>
        <taxon>Saccharomycotina</taxon>
        <taxon>Pichiomycetes</taxon>
        <taxon>Metschnikowiaceae</taxon>
        <taxon>Clavispora</taxon>
    </lineage>
</organism>
<reference evidence="2" key="1">
    <citation type="journal article" date="2019" name="MBio">
        <title>Comparative genomics for the elucidation of multidrug resistance (MDR) in Candida lusitaniae.</title>
        <authorList>
            <person name="Kannan A."/>
            <person name="Asner S.A."/>
            <person name="Trachsel E."/>
            <person name="Kelly S."/>
            <person name="Parker J."/>
            <person name="Sanglard D."/>
        </authorList>
    </citation>
    <scope>NUCLEOTIDE SEQUENCE [LARGE SCALE GENOMIC DNA]</scope>
    <source>
        <strain evidence="2">P1</strain>
    </source>
</reference>
<gene>
    <name evidence="1" type="ORF">EJF14_10073</name>
</gene>
<sequence length="1173" mass="133832">MISAFGHRHLPKPSQTAGRSFPTLSIYGNFLLSWQRMVKSEPESDDVARRRKKRNVGSFPCSKCQKVFSRSDHLARHYLNHQPKEVYVCNHIISNHKGEKRTCGKTFVRKDLRERHLKRHFLLQDSKKPEDESEIHTHTTLETDQSKTQLPLMGNSGNSTSGDSNSSAFMQPQFPMAHNSPSPVHPVPPYQQAQNEQSQNQPVQNTPTQNLQSTNTSGFNNAPHLPHQLSHQLPHQLSHQLPQVGPQGIPPHNGYYQSPMQNHYAQGSHQITDSQDHTSTKFQAPDFPLANNRTYRPFPNWRPDPFPSYYGMQSPPNNNQEINRGTNGAFPQSQNDILSWLFTDSSPEVSERNHFSRPYAYLESSRPAQSPILPSHREMPPQSLPSDDDVGSSLSYFHNPGPDSLHTLGLQDLNFFSNNDNPLDLALLGPNAENSATHGFERNISMGFNFNTSTGSSNSPSNTNESSTPKTIGESSIPEVDAKSLAERLETHQNKRNIPQYPQIYVDKSIFDRMIAPLPQLSRESIAEVLKSRSDKVAVEDIISFYLYGYWESFNTSFSIIHRVSFDTKSNQPLLILAMVLIGCMYYPGTVDDDDDQEVKMSPEYKLASMIAKPLRYALFQHEDFKSPVKVWILQSLNLLEWCEKNYLSREMHERAHIHHGTTVQLLRRSPFLGGNPTVTNKAAASTSDTGEEETSDGNSDVEEASNADYVLFQKWIESESMKRITFMTFYVDIVDYIKFRHNPQIPFYQLQLLNLPCYEEQLWNSEEVNGSFRKLVKRQKKLSRPNHDMRSMKNGNRIKPGMNFLTAIKAIMRSQNLKNGSHKLPVFMKSILFGGLVSIMHEMQQVELQSKFTMLMANDRLDKSSNQSWKELLTKVFDDWDMGHQSVHEHLFDDSIFQGSLNQCSFPMYHLVQIIGFSDINHYDIAIFGGSPRNMSVDASTKDLKIVQKKLLSIWTKDTKIRSVDELINTKSVIHSYWILWELMLAPLNENGECISNHFAYNWNTGHSSLEMLYVVSIATLVLWCYVFSLNGAESNSFAELEGKISMEELRNYKKLASFAAEDGYHYLYRIQNEFIASLKERGSLEGYVLHSRSRKASSVPLHTVVGKYCELLPSINLKQNISGLCFLVGTKLRKSQWQIIRENAKLIINCGLRSVGKKVVHCPDLFDNEFE</sequence>
<name>A0ACD0WC10_CLALS</name>
<proteinExistence type="predicted"/>
<protein>
    <submittedName>
        <fullName evidence="1">Zinc finger protein</fullName>
    </submittedName>
</protein>